<protein>
    <submittedName>
        <fullName evidence="1">Uncharacterized protein</fullName>
    </submittedName>
</protein>
<comment type="caution">
    <text evidence="1">The sequence shown here is derived from an EMBL/GenBank/DDBJ whole genome shotgun (WGS) entry which is preliminary data.</text>
</comment>
<reference evidence="1" key="1">
    <citation type="submission" date="2014-01" db="EMBL/GenBank/DDBJ databases">
        <authorList>
            <person name="Brown-Elliot B."/>
            <person name="Wallace R."/>
            <person name="Lenaerts A."/>
            <person name="Ordway D."/>
            <person name="DeGroote M.A."/>
            <person name="Parker T."/>
            <person name="Sizemore C."/>
            <person name="Tallon L.J."/>
            <person name="Sadzewicz L.K."/>
            <person name="Sengamalay N."/>
            <person name="Fraser C.M."/>
            <person name="Hine E."/>
            <person name="Shefchek K.A."/>
            <person name="Das S.P."/>
            <person name="Tettelin H."/>
        </authorList>
    </citation>
    <scope>NUCLEOTIDE SEQUENCE [LARGE SCALE GENOMIC DNA]</scope>
    <source>
        <strain evidence="1">4042</strain>
    </source>
</reference>
<name>X7ZXI3_MYCXE</name>
<evidence type="ECO:0000313" key="1">
    <source>
        <dbReference type="EMBL" id="EUA23325.1"/>
    </source>
</evidence>
<dbReference type="AlphaFoldDB" id="X7ZXI3"/>
<dbReference type="EMBL" id="JAOB01000069">
    <property type="protein sequence ID" value="EUA23325.1"/>
    <property type="molecule type" value="Genomic_DNA"/>
</dbReference>
<accession>X7ZXI3</accession>
<sequence>MRLRSSRLMFFLLGSLAHNVFDDWRRGPASYAGQVEAVFAQLM</sequence>
<proteinExistence type="predicted"/>
<organism evidence="1">
    <name type="scientific">Mycobacterium xenopi 4042</name>
    <dbReference type="NCBI Taxonomy" id="1299334"/>
    <lineage>
        <taxon>Bacteria</taxon>
        <taxon>Bacillati</taxon>
        <taxon>Actinomycetota</taxon>
        <taxon>Actinomycetes</taxon>
        <taxon>Mycobacteriales</taxon>
        <taxon>Mycobacteriaceae</taxon>
        <taxon>Mycobacterium</taxon>
    </lineage>
</organism>
<gene>
    <name evidence="1" type="ORF">I553_5393</name>
</gene>